<dbReference type="RefSeq" id="WP_042688791.1">
    <property type="nucleotide sequence ID" value="NZ_CP007264.1"/>
</dbReference>
<feature type="transmembrane region" description="Helical" evidence="1">
    <location>
        <begin position="12"/>
        <end position="34"/>
    </location>
</feature>
<sequence>MDFALFMERYGYKVLLVVLVGGVFAFILGALGYSLHMLGRYSWDEAGFFVGLLVVASLIGAYAGRFMNTATTLFGRIGYHYWAKLFEDKKKLEKEKEKLREEGGKLY</sequence>
<dbReference type="GeneID" id="24958480"/>
<gene>
    <name evidence="2" type="ORF">BD01_0084</name>
</gene>
<dbReference type="AlphaFoldDB" id="W8P2V4"/>
<keyword evidence="1" id="KW-1133">Transmembrane helix</keyword>
<accession>W8P2V4</accession>
<keyword evidence="1" id="KW-0472">Membrane</keyword>
<feature type="transmembrane region" description="Helical" evidence="1">
    <location>
        <begin position="46"/>
        <end position="64"/>
    </location>
</feature>
<reference evidence="2 3" key="1">
    <citation type="submission" date="2014-02" db="EMBL/GenBank/DDBJ databases">
        <title>Genome Sequence of an Hyperthermophilic Archaeon, Thermococcus nautili 30-1, producing viral vesicles.</title>
        <authorList>
            <person name="Oberto J."/>
            <person name="Gaudin M."/>
            <person name="Cossu M."/>
            <person name="Gorlas A."/>
            <person name="Slesarev A."/>
            <person name="Marguet E."/>
            <person name="Forterre P."/>
        </authorList>
    </citation>
    <scope>NUCLEOTIDE SEQUENCE [LARGE SCALE GENOMIC DNA]</scope>
    <source>
        <strain evidence="2 3">30-1</strain>
    </source>
</reference>
<dbReference type="KEGG" id="tnu:BD01_0084"/>
<evidence type="ECO:0000313" key="3">
    <source>
        <dbReference type="Proteomes" id="UP000019434"/>
    </source>
</evidence>
<name>W8P2V4_9EURY</name>
<keyword evidence="1" id="KW-0812">Transmembrane</keyword>
<evidence type="ECO:0000256" key="1">
    <source>
        <dbReference type="SAM" id="Phobius"/>
    </source>
</evidence>
<evidence type="ECO:0000313" key="2">
    <source>
        <dbReference type="EMBL" id="AHL21715.1"/>
    </source>
</evidence>
<dbReference type="OrthoDB" id="98755at2157"/>
<proteinExistence type="predicted"/>
<keyword evidence="3" id="KW-1185">Reference proteome</keyword>
<dbReference type="HOGENOM" id="CLU_2204244_0_0_2"/>
<dbReference type="EMBL" id="CP007264">
    <property type="protein sequence ID" value="AHL21715.1"/>
    <property type="molecule type" value="Genomic_DNA"/>
</dbReference>
<organism evidence="2 3">
    <name type="scientific">Thermococcus nautili</name>
    <dbReference type="NCBI Taxonomy" id="195522"/>
    <lineage>
        <taxon>Archaea</taxon>
        <taxon>Methanobacteriati</taxon>
        <taxon>Methanobacteriota</taxon>
        <taxon>Thermococci</taxon>
        <taxon>Thermococcales</taxon>
        <taxon>Thermococcaceae</taxon>
        <taxon>Thermococcus</taxon>
    </lineage>
</organism>
<dbReference type="Proteomes" id="UP000019434">
    <property type="component" value="Chromosome"/>
</dbReference>
<protein>
    <submittedName>
        <fullName evidence="2">Uncharacterized protein</fullName>
    </submittedName>
</protein>